<comment type="caution">
    <text evidence="1">The sequence shown here is derived from an EMBL/GenBank/DDBJ whole genome shotgun (WGS) entry which is preliminary data.</text>
</comment>
<gene>
    <name evidence="1" type="ORF">JX265_009630</name>
</gene>
<dbReference type="EMBL" id="JAFIMR010000030">
    <property type="protein sequence ID" value="KAI1861011.1"/>
    <property type="molecule type" value="Genomic_DNA"/>
</dbReference>
<sequence>MPRSSGDCLPFWPSNIPFKYARNRLPDGWDYRKWLKTKLSGPSSGSFQVQIIIDPATDDDRHATVTEKAVGELSTKTTRRRGHNGGAIRRKGRLSTFNTGVYAVVSIENLRLVIVVHHRHGQRSVLAVCTLAILLRTPAQGSGKFKLNHLCRRNSDLRHLIDILVDWCRPDSWGKVIIWNIFESKAAPGG</sequence>
<organism evidence="1 2">
    <name type="scientific">Neoarthrinium moseri</name>
    <dbReference type="NCBI Taxonomy" id="1658444"/>
    <lineage>
        <taxon>Eukaryota</taxon>
        <taxon>Fungi</taxon>
        <taxon>Dikarya</taxon>
        <taxon>Ascomycota</taxon>
        <taxon>Pezizomycotina</taxon>
        <taxon>Sordariomycetes</taxon>
        <taxon>Xylariomycetidae</taxon>
        <taxon>Amphisphaeriales</taxon>
        <taxon>Apiosporaceae</taxon>
        <taxon>Neoarthrinium</taxon>
    </lineage>
</organism>
<name>A0A9P9WFF9_9PEZI</name>
<evidence type="ECO:0000313" key="1">
    <source>
        <dbReference type="EMBL" id="KAI1861011.1"/>
    </source>
</evidence>
<dbReference type="AlphaFoldDB" id="A0A9P9WFF9"/>
<reference evidence="1" key="1">
    <citation type="submission" date="2021-03" db="EMBL/GenBank/DDBJ databases">
        <title>Revisited historic fungal species revealed as producer of novel bioactive compounds through whole genome sequencing and comparative genomics.</title>
        <authorList>
            <person name="Vignolle G.A."/>
            <person name="Hochenegger N."/>
            <person name="Mach R.L."/>
            <person name="Mach-Aigner A.R."/>
            <person name="Javad Rahimi M."/>
            <person name="Salim K.A."/>
            <person name="Chan C.M."/>
            <person name="Lim L.B.L."/>
            <person name="Cai F."/>
            <person name="Druzhinina I.S."/>
            <person name="U'Ren J.M."/>
            <person name="Derntl C."/>
        </authorList>
    </citation>
    <scope>NUCLEOTIDE SEQUENCE</scope>
    <source>
        <strain evidence="1">TUCIM 5799</strain>
    </source>
</reference>
<accession>A0A9P9WFF9</accession>
<dbReference type="Proteomes" id="UP000829685">
    <property type="component" value="Unassembled WGS sequence"/>
</dbReference>
<keyword evidence="2" id="KW-1185">Reference proteome</keyword>
<evidence type="ECO:0000313" key="2">
    <source>
        <dbReference type="Proteomes" id="UP000829685"/>
    </source>
</evidence>
<protein>
    <submittedName>
        <fullName evidence="1">Uncharacterized protein</fullName>
    </submittedName>
</protein>
<proteinExistence type="predicted"/>